<keyword evidence="3 11" id="KW-0808">Transferase</keyword>
<dbReference type="CDD" id="cd14014">
    <property type="entry name" value="STKc_PknB_like"/>
    <property type="match status" value="1"/>
</dbReference>
<feature type="compositionally biased region" description="Gly residues" evidence="8">
    <location>
        <begin position="456"/>
        <end position="465"/>
    </location>
</feature>
<dbReference type="PANTHER" id="PTHR43289:SF6">
    <property type="entry name" value="SERINE_THREONINE-PROTEIN KINASE NEKL-3"/>
    <property type="match status" value="1"/>
</dbReference>
<dbReference type="EC" id="2.7.11.1" evidence="1"/>
<evidence type="ECO:0000256" key="8">
    <source>
        <dbReference type="SAM" id="MobiDB-lite"/>
    </source>
</evidence>
<protein>
    <recommendedName>
        <fullName evidence="1">non-specific serine/threonine protein kinase</fullName>
        <ecNumber evidence="1">2.7.11.1</ecNumber>
    </recommendedName>
</protein>
<feature type="binding site" evidence="7">
    <location>
        <position position="38"/>
    </location>
    <ligand>
        <name>ATP</name>
        <dbReference type="ChEBI" id="CHEBI:30616"/>
    </ligand>
</feature>
<evidence type="ECO:0000256" key="5">
    <source>
        <dbReference type="ARBA" id="ARBA00022777"/>
    </source>
</evidence>
<accession>A0ABV9LE78</accession>
<dbReference type="InterPro" id="IPR011009">
    <property type="entry name" value="Kinase-like_dom_sf"/>
</dbReference>
<dbReference type="SUPFAM" id="SSF56112">
    <property type="entry name" value="Protein kinase-like (PK-like)"/>
    <property type="match status" value="1"/>
</dbReference>
<keyword evidence="2" id="KW-0723">Serine/threonine-protein kinase</keyword>
<dbReference type="InterPro" id="IPR000719">
    <property type="entry name" value="Prot_kinase_dom"/>
</dbReference>
<keyword evidence="12" id="KW-1185">Reference proteome</keyword>
<dbReference type="PROSITE" id="PS50011">
    <property type="entry name" value="PROTEIN_KINASE_DOM"/>
    <property type="match status" value="1"/>
</dbReference>
<keyword evidence="9" id="KW-0812">Transmembrane</keyword>
<dbReference type="InterPro" id="IPR008271">
    <property type="entry name" value="Ser/Thr_kinase_AS"/>
</dbReference>
<dbReference type="PANTHER" id="PTHR43289">
    <property type="entry name" value="MITOGEN-ACTIVATED PROTEIN KINASE KINASE KINASE 20-RELATED"/>
    <property type="match status" value="1"/>
</dbReference>
<proteinExistence type="predicted"/>
<feature type="region of interest" description="Disordered" evidence="8">
    <location>
        <begin position="412"/>
        <end position="468"/>
    </location>
</feature>
<dbReference type="PROSITE" id="PS00107">
    <property type="entry name" value="PROTEIN_KINASE_ATP"/>
    <property type="match status" value="1"/>
</dbReference>
<evidence type="ECO:0000256" key="6">
    <source>
        <dbReference type="ARBA" id="ARBA00022840"/>
    </source>
</evidence>
<comment type="caution">
    <text evidence="11">The sequence shown here is derived from an EMBL/GenBank/DDBJ whole genome shotgun (WGS) entry which is preliminary data.</text>
</comment>
<feature type="transmembrane region" description="Helical" evidence="9">
    <location>
        <begin position="388"/>
        <end position="410"/>
    </location>
</feature>
<feature type="compositionally biased region" description="Pro residues" evidence="8">
    <location>
        <begin position="329"/>
        <end position="371"/>
    </location>
</feature>
<dbReference type="RefSeq" id="WP_387985250.1">
    <property type="nucleotide sequence ID" value="NZ_JBHSGR010000001.1"/>
</dbReference>
<keyword evidence="9" id="KW-0472">Membrane</keyword>
<dbReference type="Pfam" id="PF00069">
    <property type="entry name" value="Pkinase"/>
    <property type="match status" value="1"/>
</dbReference>
<dbReference type="Gene3D" id="3.30.200.20">
    <property type="entry name" value="Phosphorylase Kinase, domain 1"/>
    <property type="match status" value="1"/>
</dbReference>
<evidence type="ECO:0000313" key="11">
    <source>
        <dbReference type="EMBL" id="MFC4691978.1"/>
    </source>
</evidence>
<dbReference type="InterPro" id="IPR017441">
    <property type="entry name" value="Protein_kinase_ATP_BS"/>
</dbReference>
<sequence length="621" mass="63537">MELQQFGPYRIEVLLGRGGMGEVYRAFDTEHDRTVALKVLSEHLAADRGYRERFRREAHLAARLNEPHIVPIHRYGEIEGRLFLDMRLVPGRDVAAVLAEEGPMSPERAVGVVSQTARALDAAHADGLVHRDVKPSNVLLTGTGDDEFVYLVDFGIARSTSDAQGPALTQTGAALGSFDYMAPERFLEKPIDKRVDVYALACVLFECLTGRRPFTGDGLATLMYAHLNTTPQPPSALRPGLPRGLDDVVLKGLAKEPDERYGTCGEFAAAARAALSSAGVTVRPETAPPTSVAPLLAHPQTVGFSNPGPAGSYGAPSHPGAPAALYTPPSDPGPPTGYGPPSNPGPPTGYGPPSNPGPPTGFPPSAGPGFPPQGGSSASGGGKGSNRLPLLIVGAAVALIAVVVGVIALAGGFSGGDDVRADDTGTSTGGTPDGDTSGGNTSDGDTSGGDTSDGNTSGGSTGGGTSTDADAQDQLLAILPGDFDPAACETADPAGDGDVAAVNCGAAATQPGPGASSFYLYEDAATVDAVFLADMTREGVSPFTGQPDCATGQGYDEYTIGGVDAGRLGCFVDGDNNAILYWTQDDLAAEGIVAIQNGGQAGLGTLYAWWTDSAHSDFTQR</sequence>
<evidence type="ECO:0000256" key="9">
    <source>
        <dbReference type="SAM" id="Phobius"/>
    </source>
</evidence>
<dbReference type="Gene3D" id="1.10.510.10">
    <property type="entry name" value="Transferase(Phosphotransferase) domain 1"/>
    <property type="match status" value="1"/>
</dbReference>
<keyword evidence="5 11" id="KW-0418">Kinase</keyword>
<keyword evidence="9" id="KW-1133">Transmembrane helix</keyword>
<evidence type="ECO:0000256" key="7">
    <source>
        <dbReference type="PROSITE-ProRule" id="PRU10141"/>
    </source>
</evidence>
<feature type="region of interest" description="Disordered" evidence="8">
    <location>
        <begin position="298"/>
        <end position="382"/>
    </location>
</feature>
<feature type="domain" description="Protein kinase" evidence="10">
    <location>
        <begin position="9"/>
        <end position="275"/>
    </location>
</feature>
<dbReference type="SMART" id="SM00220">
    <property type="entry name" value="S_TKc"/>
    <property type="match status" value="1"/>
</dbReference>
<evidence type="ECO:0000256" key="2">
    <source>
        <dbReference type="ARBA" id="ARBA00022527"/>
    </source>
</evidence>
<keyword evidence="6 7" id="KW-0067">ATP-binding</keyword>
<name>A0ABV9LE78_9ACTN</name>
<evidence type="ECO:0000256" key="3">
    <source>
        <dbReference type="ARBA" id="ARBA00022679"/>
    </source>
</evidence>
<dbReference type="PROSITE" id="PS00108">
    <property type="entry name" value="PROTEIN_KINASE_ST"/>
    <property type="match status" value="1"/>
</dbReference>
<dbReference type="EMBL" id="JBHSGR010000001">
    <property type="protein sequence ID" value="MFC4691978.1"/>
    <property type="molecule type" value="Genomic_DNA"/>
</dbReference>
<dbReference type="GO" id="GO:0004674">
    <property type="term" value="F:protein serine/threonine kinase activity"/>
    <property type="evidence" value="ECO:0007669"/>
    <property type="project" value="UniProtKB-EC"/>
</dbReference>
<evidence type="ECO:0000256" key="1">
    <source>
        <dbReference type="ARBA" id="ARBA00012513"/>
    </source>
</evidence>
<evidence type="ECO:0000313" key="12">
    <source>
        <dbReference type="Proteomes" id="UP001596025"/>
    </source>
</evidence>
<organism evidence="11 12">
    <name type="scientific">Geodermatophilus arenarius</name>
    <dbReference type="NCBI Taxonomy" id="1137990"/>
    <lineage>
        <taxon>Bacteria</taxon>
        <taxon>Bacillati</taxon>
        <taxon>Actinomycetota</taxon>
        <taxon>Actinomycetes</taxon>
        <taxon>Geodermatophilales</taxon>
        <taxon>Geodermatophilaceae</taxon>
        <taxon>Geodermatophilus</taxon>
    </lineage>
</organism>
<keyword evidence="4 7" id="KW-0547">Nucleotide-binding</keyword>
<feature type="compositionally biased region" description="Low complexity" evidence="8">
    <location>
        <begin position="433"/>
        <end position="455"/>
    </location>
</feature>
<evidence type="ECO:0000256" key="4">
    <source>
        <dbReference type="ARBA" id="ARBA00022741"/>
    </source>
</evidence>
<evidence type="ECO:0000259" key="10">
    <source>
        <dbReference type="PROSITE" id="PS50011"/>
    </source>
</evidence>
<reference evidence="12" key="1">
    <citation type="journal article" date="2019" name="Int. J. Syst. Evol. Microbiol.">
        <title>The Global Catalogue of Microorganisms (GCM) 10K type strain sequencing project: providing services to taxonomists for standard genome sequencing and annotation.</title>
        <authorList>
            <consortium name="The Broad Institute Genomics Platform"/>
            <consortium name="The Broad Institute Genome Sequencing Center for Infectious Disease"/>
            <person name="Wu L."/>
            <person name="Ma J."/>
        </authorList>
    </citation>
    <scope>NUCLEOTIDE SEQUENCE [LARGE SCALE GENOMIC DNA]</scope>
    <source>
        <strain evidence="12">CCUG 62763</strain>
    </source>
</reference>
<gene>
    <name evidence="11" type="ORF">ACFO3M_01100</name>
</gene>
<dbReference type="Proteomes" id="UP001596025">
    <property type="component" value="Unassembled WGS sequence"/>
</dbReference>